<evidence type="ECO:0000313" key="2">
    <source>
        <dbReference type="EMBL" id="KAJ1111332.1"/>
    </source>
</evidence>
<dbReference type="EMBL" id="JANPWB010000013">
    <property type="protein sequence ID" value="KAJ1111332.1"/>
    <property type="molecule type" value="Genomic_DNA"/>
</dbReference>
<gene>
    <name evidence="2" type="ORF">NDU88_008668</name>
</gene>
<organism evidence="2 3">
    <name type="scientific">Pleurodeles waltl</name>
    <name type="common">Iberian ribbed newt</name>
    <dbReference type="NCBI Taxonomy" id="8319"/>
    <lineage>
        <taxon>Eukaryota</taxon>
        <taxon>Metazoa</taxon>
        <taxon>Chordata</taxon>
        <taxon>Craniata</taxon>
        <taxon>Vertebrata</taxon>
        <taxon>Euteleostomi</taxon>
        <taxon>Amphibia</taxon>
        <taxon>Batrachia</taxon>
        <taxon>Caudata</taxon>
        <taxon>Salamandroidea</taxon>
        <taxon>Salamandridae</taxon>
        <taxon>Pleurodelinae</taxon>
        <taxon>Pleurodeles</taxon>
    </lineage>
</organism>
<feature type="region of interest" description="Disordered" evidence="1">
    <location>
        <begin position="1"/>
        <end position="45"/>
    </location>
</feature>
<dbReference type="Proteomes" id="UP001066276">
    <property type="component" value="Chromosome 9"/>
</dbReference>
<accession>A0AAV7N9S2</accession>
<proteinExistence type="predicted"/>
<dbReference type="AlphaFoldDB" id="A0AAV7N9S2"/>
<evidence type="ECO:0000313" key="3">
    <source>
        <dbReference type="Proteomes" id="UP001066276"/>
    </source>
</evidence>
<comment type="caution">
    <text evidence="2">The sequence shown here is derived from an EMBL/GenBank/DDBJ whole genome shotgun (WGS) entry which is preliminary data.</text>
</comment>
<keyword evidence="3" id="KW-1185">Reference proteome</keyword>
<sequence length="136" mass="15538">MQCPPPPTIIIRHQRDPASQTTHPIEPPPPKTLRRGDSEPGAPVEETACSATKLCPLLMCAMRLTWHNLPTEAAWLHTYPRYQGWHLPPLPHGKTVACFQRQEAVPFVSCMRYMYIFPTQAEYSMSYEDALQRLLP</sequence>
<name>A0AAV7N9S2_PLEWA</name>
<reference evidence="2" key="1">
    <citation type="journal article" date="2022" name="bioRxiv">
        <title>Sequencing and chromosome-scale assembly of the giantPleurodeles waltlgenome.</title>
        <authorList>
            <person name="Brown T."/>
            <person name="Elewa A."/>
            <person name="Iarovenko S."/>
            <person name="Subramanian E."/>
            <person name="Araus A.J."/>
            <person name="Petzold A."/>
            <person name="Susuki M."/>
            <person name="Suzuki K.-i.T."/>
            <person name="Hayashi T."/>
            <person name="Toyoda A."/>
            <person name="Oliveira C."/>
            <person name="Osipova E."/>
            <person name="Leigh N.D."/>
            <person name="Simon A."/>
            <person name="Yun M.H."/>
        </authorList>
    </citation>
    <scope>NUCLEOTIDE SEQUENCE</scope>
    <source>
        <strain evidence="2">20211129_DDA</strain>
        <tissue evidence="2">Liver</tissue>
    </source>
</reference>
<protein>
    <submittedName>
        <fullName evidence="2">Uncharacterized protein</fullName>
    </submittedName>
</protein>
<evidence type="ECO:0000256" key="1">
    <source>
        <dbReference type="SAM" id="MobiDB-lite"/>
    </source>
</evidence>